<evidence type="ECO:0000256" key="7">
    <source>
        <dbReference type="ARBA" id="ARBA00022605"/>
    </source>
</evidence>
<evidence type="ECO:0000256" key="10">
    <source>
        <dbReference type="ARBA" id="ARBA00022842"/>
    </source>
</evidence>
<dbReference type="InterPro" id="IPR005801">
    <property type="entry name" value="ADC_synthase"/>
</dbReference>
<keyword evidence="11 15" id="KW-0057">Aromatic amino acid biosynthesis</keyword>
<proteinExistence type="inferred from homology"/>
<evidence type="ECO:0000256" key="3">
    <source>
        <dbReference type="ARBA" id="ARBA00009562"/>
    </source>
</evidence>
<evidence type="ECO:0000256" key="14">
    <source>
        <dbReference type="ARBA" id="ARBA00047683"/>
    </source>
</evidence>
<evidence type="ECO:0000256" key="13">
    <source>
        <dbReference type="ARBA" id="ARBA00025634"/>
    </source>
</evidence>
<dbReference type="Proteomes" id="UP000199695">
    <property type="component" value="Unassembled WGS sequence"/>
</dbReference>
<evidence type="ECO:0000313" key="19">
    <source>
        <dbReference type="Proteomes" id="UP000199695"/>
    </source>
</evidence>
<dbReference type="SUPFAM" id="SSF56322">
    <property type="entry name" value="ADC synthase"/>
    <property type="match status" value="1"/>
</dbReference>
<dbReference type="GO" id="GO:0000162">
    <property type="term" value="P:L-tryptophan biosynthetic process"/>
    <property type="evidence" value="ECO:0007669"/>
    <property type="project" value="UniProtKB-UniPathway"/>
</dbReference>
<evidence type="ECO:0000256" key="6">
    <source>
        <dbReference type="ARBA" id="ARBA00020653"/>
    </source>
</evidence>
<sequence length="506" mass="56792">MIYPGLDEVQRLARSFSMIPVCKSVLVDTETPVSLYHRLADSPYSFLLESVEGGEKWSRYSFMGSNPFQVITGKDGKYTVVNRQGSKTITATDPAGLLQKCLLTFRSPVYESYPPFLGGAVGYVSYEAVRYFEPNCPVTRAGEGTGAYEIHLMFYDRLLIFDHLKQKIILVSHFSVPDPADEQQVEELYAQTVSDLEDWEKDLKDTFISLPPLPPLADQEVEFDQVHSNLSKKEYMERVERAKEYIRAGDVFQVVPSQRWTCEHAPPPMNVYRILRVLNPSPYMYYLHMGEETIVGSSPELLVRVDGKQIDTRPIAGSRPRGKNAREDDELIRDLYQDEKELAEHIMLVDLGRNDVGRVARYGTVQVTQQMKVEKYSHVMHLVSNVSGELAAGYHGLDAFRACFPAGTVSGAPKIRAMEIIAELEPEPRGIYAGAIGYFSFTGKVDTCIAIRTVYFRNGCAYVQAGGGVVADSVPEKEYQESVNKAKGMIRALQLAAQMSLVTERE</sequence>
<dbReference type="InterPro" id="IPR005256">
    <property type="entry name" value="Anth_synth_I_PabB"/>
</dbReference>
<evidence type="ECO:0000259" key="17">
    <source>
        <dbReference type="Pfam" id="PF04715"/>
    </source>
</evidence>
<dbReference type="InterPro" id="IPR019999">
    <property type="entry name" value="Anth_synth_I-like"/>
</dbReference>
<feature type="domain" description="Anthranilate synthase component I N-terminal" evidence="17">
    <location>
        <begin position="28"/>
        <end position="169"/>
    </location>
</feature>
<dbReference type="PRINTS" id="PR00095">
    <property type="entry name" value="ANTSNTHASEI"/>
</dbReference>
<dbReference type="PANTHER" id="PTHR11236:SF48">
    <property type="entry name" value="ISOCHORISMATE SYNTHASE MENF"/>
    <property type="match status" value="1"/>
</dbReference>
<keyword evidence="8 15" id="KW-0479">Metal-binding</keyword>
<evidence type="ECO:0000313" key="18">
    <source>
        <dbReference type="EMBL" id="SEN28124.1"/>
    </source>
</evidence>
<gene>
    <name evidence="15" type="primary">trpE</name>
    <name evidence="18" type="ORF">SAMN05444955_10871</name>
</gene>
<dbReference type="Gene3D" id="3.60.120.10">
    <property type="entry name" value="Anthranilate synthase"/>
    <property type="match status" value="1"/>
</dbReference>
<keyword evidence="9 15" id="KW-0822">Tryptophan biosynthesis</keyword>
<name>A0A1H8F9K3_9BACL</name>
<comment type="cofactor">
    <cofactor evidence="1 15">
        <name>Mg(2+)</name>
        <dbReference type="ChEBI" id="CHEBI:18420"/>
    </cofactor>
</comment>
<keyword evidence="10 15" id="KW-0460">Magnesium</keyword>
<dbReference type="RefSeq" id="WP_089968466.1">
    <property type="nucleotide sequence ID" value="NZ_FOCQ01000008.1"/>
</dbReference>
<dbReference type="STRING" id="1173111.SAMN05444955_10871"/>
<comment type="function">
    <text evidence="13 15">Part of a heterotetrameric complex that catalyzes the two-step biosynthesis of anthranilate, an intermediate in the biosynthesis of L-tryptophan. In the first step, the glutamine-binding beta subunit (TrpG) of anthranilate synthase (AS) provides the glutamine amidotransferase activity which generates ammonia as a substrate that, along with chorismate, is used in the second step, catalyzed by the large alpha subunit of AS (TrpE) to produce anthranilate. In the absence of TrpG, TrpE can synthesize anthranilate directly from chorismate and high concentrations of ammonia.</text>
</comment>
<keyword evidence="7 15" id="KW-0028">Amino-acid biosynthesis</keyword>
<comment type="pathway">
    <text evidence="2 15">Amino-acid biosynthesis; L-tryptophan biosynthesis; L-tryptophan from chorismate: step 1/5.</text>
</comment>
<evidence type="ECO:0000259" key="16">
    <source>
        <dbReference type="Pfam" id="PF00425"/>
    </source>
</evidence>
<dbReference type="Pfam" id="PF00425">
    <property type="entry name" value="Chorismate_bind"/>
    <property type="match status" value="1"/>
</dbReference>
<evidence type="ECO:0000256" key="1">
    <source>
        <dbReference type="ARBA" id="ARBA00001946"/>
    </source>
</evidence>
<keyword evidence="19" id="KW-1185">Reference proteome</keyword>
<dbReference type="Pfam" id="PF04715">
    <property type="entry name" value="Anth_synt_I_N"/>
    <property type="match status" value="1"/>
</dbReference>
<evidence type="ECO:0000256" key="2">
    <source>
        <dbReference type="ARBA" id="ARBA00004873"/>
    </source>
</evidence>
<dbReference type="EC" id="4.1.3.27" evidence="5 15"/>
<dbReference type="InterPro" id="IPR006805">
    <property type="entry name" value="Anth_synth_I_N"/>
</dbReference>
<evidence type="ECO:0000256" key="9">
    <source>
        <dbReference type="ARBA" id="ARBA00022822"/>
    </source>
</evidence>
<evidence type="ECO:0000256" key="8">
    <source>
        <dbReference type="ARBA" id="ARBA00022723"/>
    </source>
</evidence>
<comment type="similarity">
    <text evidence="3 15">Belongs to the anthranilate synthase component I family.</text>
</comment>
<accession>A0A1H8F9K3</accession>
<dbReference type="NCBIfam" id="TIGR00564">
    <property type="entry name" value="trpE_most"/>
    <property type="match status" value="1"/>
</dbReference>
<dbReference type="InterPro" id="IPR015890">
    <property type="entry name" value="Chorismate_C"/>
</dbReference>
<comment type="catalytic activity">
    <reaction evidence="14 15">
        <text>chorismate + L-glutamine = anthranilate + pyruvate + L-glutamate + H(+)</text>
        <dbReference type="Rhea" id="RHEA:21732"/>
        <dbReference type="ChEBI" id="CHEBI:15361"/>
        <dbReference type="ChEBI" id="CHEBI:15378"/>
        <dbReference type="ChEBI" id="CHEBI:16567"/>
        <dbReference type="ChEBI" id="CHEBI:29748"/>
        <dbReference type="ChEBI" id="CHEBI:29985"/>
        <dbReference type="ChEBI" id="CHEBI:58359"/>
        <dbReference type="EC" id="4.1.3.27"/>
    </reaction>
</comment>
<evidence type="ECO:0000256" key="12">
    <source>
        <dbReference type="ARBA" id="ARBA00023239"/>
    </source>
</evidence>
<dbReference type="EMBL" id="FOCQ01000008">
    <property type="protein sequence ID" value="SEN28124.1"/>
    <property type="molecule type" value="Genomic_DNA"/>
</dbReference>
<evidence type="ECO:0000256" key="11">
    <source>
        <dbReference type="ARBA" id="ARBA00023141"/>
    </source>
</evidence>
<dbReference type="AlphaFoldDB" id="A0A1H8F9K3"/>
<dbReference type="OrthoDB" id="9803598at2"/>
<dbReference type="PANTHER" id="PTHR11236">
    <property type="entry name" value="AMINOBENZOATE/ANTHRANILATE SYNTHASE"/>
    <property type="match status" value="1"/>
</dbReference>
<reference evidence="18 19" key="1">
    <citation type="submission" date="2016-10" db="EMBL/GenBank/DDBJ databases">
        <authorList>
            <person name="de Groot N.N."/>
        </authorList>
    </citation>
    <scope>NUCLEOTIDE SEQUENCE [LARGE SCALE GENOMIC DNA]</scope>
    <source>
        <strain evidence="18 19">DSM 46701</strain>
    </source>
</reference>
<evidence type="ECO:0000256" key="4">
    <source>
        <dbReference type="ARBA" id="ARBA00011575"/>
    </source>
</evidence>
<evidence type="ECO:0000256" key="15">
    <source>
        <dbReference type="RuleBase" id="RU364045"/>
    </source>
</evidence>
<evidence type="ECO:0000256" key="5">
    <source>
        <dbReference type="ARBA" id="ARBA00012266"/>
    </source>
</evidence>
<dbReference type="GO" id="GO:0046872">
    <property type="term" value="F:metal ion binding"/>
    <property type="evidence" value="ECO:0007669"/>
    <property type="project" value="UniProtKB-KW"/>
</dbReference>
<dbReference type="GO" id="GO:0004049">
    <property type="term" value="F:anthranilate synthase activity"/>
    <property type="evidence" value="ECO:0007669"/>
    <property type="project" value="UniProtKB-EC"/>
</dbReference>
<protein>
    <recommendedName>
        <fullName evidence="6 15">Anthranilate synthase component 1</fullName>
        <ecNumber evidence="5 15">4.1.3.27</ecNumber>
    </recommendedName>
</protein>
<keyword evidence="12 15" id="KW-0456">Lyase</keyword>
<organism evidence="18 19">
    <name type="scientific">Lihuaxuella thermophila</name>
    <dbReference type="NCBI Taxonomy" id="1173111"/>
    <lineage>
        <taxon>Bacteria</taxon>
        <taxon>Bacillati</taxon>
        <taxon>Bacillota</taxon>
        <taxon>Bacilli</taxon>
        <taxon>Bacillales</taxon>
        <taxon>Thermoactinomycetaceae</taxon>
        <taxon>Lihuaxuella</taxon>
    </lineage>
</organism>
<dbReference type="UniPathway" id="UPA00035">
    <property type="reaction ID" value="UER00040"/>
</dbReference>
<comment type="subunit">
    <text evidence="4 15">Heterotetramer consisting of two non-identical subunits: a beta subunit (TrpG) and a large alpha subunit (TrpE).</text>
</comment>
<feature type="domain" description="Chorismate-utilising enzyme C-terminal" evidence="16">
    <location>
        <begin position="232"/>
        <end position="485"/>
    </location>
</feature>